<evidence type="ECO:0000256" key="5">
    <source>
        <dbReference type="PROSITE-ProRule" id="PRU01240"/>
    </source>
</evidence>
<keyword evidence="3 5" id="KW-0378">Hydrolase</keyword>
<feature type="active site" description="Charge relay system" evidence="5">
    <location>
        <position position="161"/>
    </location>
</feature>
<comment type="similarity">
    <text evidence="1 5">Belongs to the peptidase S8 family.</text>
</comment>
<dbReference type="Gene3D" id="3.40.50.200">
    <property type="entry name" value="Peptidase S8/S53 domain"/>
    <property type="match status" value="1"/>
</dbReference>
<keyword evidence="4 5" id="KW-0720">Serine protease</keyword>
<evidence type="ECO:0000313" key="7">
    <source>
        <dbReference type="EMBL" id="WAJ71409.1"/>
    </source>
</evidence>
<gene>
    <name evidence="7" type="ORF">OLW01_06330</name>
</gene>
<dbReference type="PRINTS" id="PR00723">
    <property type="entry name" value="SUBTILISIN"/>
</dbReference>
<dbReference type="CDD" id="cd00306">
    <property type="entry name" value="Peptidases_S8_S53"/>
    <property type="match status" value="1"/>
</dbReference>
<dbReference type="PROSITE" id="PS51892">
    <property type="entry name" value="SUBTILASE"/>
    <property type="match status" value="1"/>
</dbReference>
<keyword evidence="8" id="KW-1185">Reference proteome</keyword>
<feature type="domain" description="Peptidase S8/S53" evidence="6">
    <location>
        <begin position="155"/>
        <end position="374"/>
    </location>
</feature>
<evidence type="ECO:0000259" key="6">
    <source>
        <dbReference type="Pfam" id="PF00082"/>
    </source>
</evidence>
<feature type="active site" description="Charge relay system" evidence="5">
    <location>
        <position position="351"/>
    </location>
</feature>
<keyword evidence="2 5" id="KW-0645">Protease</keyword>
<dbReference type="InterPro" id="IPR050131">
    <property type="entry name" value="Peptidase_S8_subtilisin-like"/>
</dbReference>
<sequence length="384" mass="42840">MSVTLIYVFSSVSFADTGIKFSNFGKSLVLTKYNDHYVLNTSSLKVNLSNRLIIKSEKSVPLKESSYIKKVSVKFWPVYQGESFTYFVLELKDSQSVLNTMKKLINMDGILLVQPDIIQYRHYANDSKNKYSGLKNSDLEFDYVEQVLKPSGELVNVAIIDDGVDLTHPTLIDTNVKFEYDVEHHTLSAAPKQVADTHGTMVAQTIFGKHQYKGEVTQANLIAIRQPTTWTSNTLLAFQIAKLNEADIINCSWHSNILLEPVKDVIDDLAIYGRKGKGVAVVISAGNQGKLIEPLSTEAAIKNAIVVGAKRRDGELTKFSNYGEHVDFFVVAEPLRMADKLGNIRYFSGTSLASAIVTRRLAVTLISNSRLKLNQLVNILRENN</sequence>
<evidence type="ECO:0000313" key="8">
    <source>
        <dbReference type="Proteomes" id="UP001163726"/>
    </source>
</evidence>
<dbReference type="Pfam" id="PF00082">
    <property type="entry name" value="Peptidase_S8"/>
    <property type="match status" value="1"/>
</dbReference>
<dbReference type="Proteomes" id="UP001163726">
    <property type="component" value="Chromosome"/>
</dbReference>
<organism evidence="7 8">
    <name type="scientific">Catenovulum adriaticum</name>
    <dbReference type="NCBI Taxonomy" id="2984846"/>
    <lineage>
        <taxon>Bacteria</taxon>
        <taxon>Pseudomonadati</taxon>
        <taxon>Pseudomonadota</taxon>
        <taxon>Gammaproteobacteria</taxon>
        <taxon>Alteromonadales</taxon>
        <taxon>Alteromonadaceae</taxon>
        <taxon>Catenovulum</taxon>
    </lineage>
</organism>
<reference evidence="7" key="1">
    <citation type="submission" date="2022-10" db="EMBL/GenBank/DDBJ databases">
        <title>Catenovulum adriacola sp. nov. isolated in the Harbour of Susak.</title>
        <authorList>
            <person name="Schoch T."/>
            <person name="Reich S.J."/>
            <person name="Stoeferle S."/>
            <person name="Flaiz M."/>
            <person name="Kazda M."/>
            <person name="Riedel C.U."/>
            <person name="Duerre P."/>
        </authorList>
    </citation>
    <scope>NUCLEOTIDE SEQUENCE</scope>
    <source>
        <strain evidence="7">TS8</strain>
    </source>
</reference>
<proteinExistence type="inferred from homology"/>
<protein>
    <submittedName>
        <fullName evidence="7">S8/S53 family peptidase</fullName>
    </submittedName>
</protein>
<dbReference type="PANTHER" id="PTHR43806">
    <property type="entry name" value="PEPTIDASE S8"/>
    <property type="match status" value="1"/>
</dbReference>
<dbReference type="InterPro" id="IPR015500">
    <property type="entry name" value="Peptidase_S8_subtilisin-rel"/>
</dbReference>
<dbReference type="PANTHER" id="PTHR43806:SF11">
    <property type="entry name" value="CEREVISIN-RELATED"/>
    <property type="match status" value="1"/>
</dbReference>
<name>A0ABY7API6_9ALTE</name>
<evidence type="ECO:0000256" key="4">
    <source>
        <dbReference type="ARBA" id="ARBA00022825"/>
    </source>
</evidence>
<dbReference type="PROSITE" id="PS00136">
    <property type="entry name" value="SUBTILASE_ASP"/>
    <property type="match status" value="1"/>
</dbReference>
<dbReference type="RefSeq" id="WP_268075890.1">
    <property type="nucleotide sequence ID" value="NZ_CP109965.1"/>
</dbReference>
<feature type="active site" description="Charge relay system" evidence="5">
    <location>
        <position position="198"/>
    </location>
</feature>
<dbReference type="SUPFAM" id="SSF52743">
    <property type="entry name" value="Subtilisin-like"/>
    <property type="match status" value="1"/>
</dbReference>
<dbReference type="InterPro" id="IPR023827">
    <property type="entry name" value="Peptidase_S8_Asp-AS"/>
</dbReference>
<dbReference type="EMBL" id="CP109965">
    <property type="protein sequence ID" value="WAJ71409.1"/>
    <property type="molecule type" value="Genomic_DNA"/>
</dbReference>
<accession>A0ABY7API6</accession>
<evidence type="ECO:0000256" key="2">
    <source>
        <dbReference type="ARBA" id="ARBA00022670"/>
    </source>
</evidence>
<evidence type="ECO:0000256" key="1">
    <source>
        <dbReference type="ARBA" id="ARBA00011073"/>
    </source>
</evidence>
<evidence type="ECO:0000256" key="3">
    <source>
        <dbReference type="ARBA" id="ARBA00022801"/>
    </source>
</evidence>
<dbReference type="InterPro" id="IPR036852">
    <property type="entry name" value="Peptidase_S8/S53_dom_sf"/>
</dbReference>
<dbReference type="InterPro" id="IPR000209">
    <property type="entry name" value="Peptidase_S8/S53_dom"/>
</dbReference>